<organism evidence="3 4">
    <name type="scientific">Labrus bergylta</name>
    <name type="common">ballan wrasse</name>
    <dbReference type="NCBI Taxonomy" id="56723"/>
    <lineage>
        <taxon>Eukaryota</taxon>
        <taxon>Metazoa</taxon>
        <taxon>Chordata</taxon>
        <taxon>Craniata</taxon>
        <taxon>Vertebrata</taxon>
        <taxon>Euteleostomi</taxon>
        <taxon>Actinopterygii</taxon>
        <taxon>Neopterygii</taxon>
        <taxon>Teleostei</taxon>
        <taxon>Neoteleostei</taxon>
        <taxon>Acanthomorphata</taxon>
        <taxon>Eupercaria</taxon>
        <taxon>Labriformes</taxon>
        <taxon>Labridae</taxon>
        <taxon>Labrus</taxon>
    </lineage>
</organism>
<dbReference type="InterPro" id="IPR016024">
    <property type="entry name" value="ARM-type_fold"/>
</dbReference>
<keyword evidence="1" id="KW-0175">Coiled coil</keyword>
<dbReference type="Pfam" id="PF21044">
    <property type="entry name" value="CIP2A_N"/>
    <property type="match status" value="1"/>
</dbReference>
<feature type="coiled-coil region" evidence="1">
    <location>
        <begin position="640"/>
        <end position="817"/>
    </location>
</feature>
<reference evidence="3" key="2">
    <citation type="submission" date="2025-09" db="UniProtKB">
        <authorList>
            <consortium name="Ensembl"/>
        </authorList>
    </citation>
    <scope>IDENTIFICATION</scope>
</reference>
<dbReference type="InterPro" id="IPR011989">
    <property type="entry name" value="ARM-like"/>
</dbReference>
<dbReference type="PANTHER" id="PTHR23161:SF2">
    <property type="entry name" value="PROTEIN CIP2A"/>
    <property type="match status" value="1"/>
</dbReference>
<keyword evidence="4" id="KW-1185">Reference proteome</keyword>
<dbReference type="Proteomes" id="UP000261660">
    <property type="component" value="Unplaced"/>
</dbReference>
<dbReference type="STRING" id="56723.ENSLBEP00000017793"/>
<evidence type="ECO:0000256" key="1">
    <source>
        <dbReference type="SAM" id="Coils"/>
    </source>
</evidence>
<dbReference type="PANTHER" id="PTHR23161">
    <property type="entry name" value="PROTEIN CIP2A"/>
    <property type="match status" value="1"/>
</dbReference>
<feature type="domain" description="CIP2A N-terminal" evidence="2">
    <location>
        <begin position="24"/>
        <end position="559"/>
    </location>
</feature>
<reference evidence="3" key="1">
    <citation type="submission" date="2025-08" db="UniProtKB">
        <authorList>
            <consortium name="Ensembl"/>
        </authorList>
    </citation>
    <scope>IDENTIFICATION</scope>
</reference>
<name>A0A3Q3FEX8_9LABR</name>
<proteinExistence type="predicted"/>
<sequence length="837" mass="93331">MDMTTCLKSLLLAIQQYREGRTAQSAAQLQKQVEEVSRLKCDQLLSSGQILPSDCVNGLVELAGNPNTSPILTSSIISLLAQLACDDAGWEILHNSYNLTSTLASVIHYHSATPGEPLVLQCLQVLQKLTYNNQVFQSTIYIHELIAFLVTNINSHTDDIIIPCLGLMANLCHDNHSVQSHIKSLDNVKPFYRTLMNFLAHNSLTVVVFTLSILASLTLNEKVGEKLFDAKNIYQTFQLVFNIIVNGDGTLTRKYSVDLLVDLLKNPKIADYLSRYEHFSACVSQVLGLLQSKDPDSAAKVLELLLAMCSVSGLRSLLCEVVFRPAGPKLRAGGRRQAAGVDGGIALVQWLSSPVEGAESCSLQTLQLLNELLEEALTAETLSDFVLSFVEMLLPVLLALLKGLDPAGGDAHLRKYCHRITHINTLTPSLLCAEDSTRSLVSRHVSAQLCLTQVETLLSYFQVSRYQLRSVCAEALLRTLELMSKLRQQVKDMETSFYRMLQDQRIVTPLSLALTSHHRERVQTGLSLLFEATPLPDFPSLILGESIAANNAYRQREAEHSIKRVAVQEVLPSGNLDSSGGSSRSVHSLAEKIQNGLELQDHGKNSHVSEIINVYEQKLSAFASKESGLQDLLEAKALALSQADRLIAQYRFQRAQAEAEACKLGSLLKEAERRREDLHVELSNQVLEVERLKADMEELLQHNTRLQQDSEEHQALKEAYNALLNRLNESERLFKELQSSHNLLTKQIDALRKNHEAKDQERRDLEETVDVLRKELNKTEQARKDASIKASSLELQKSQLETKLKQKEDELNKHSTMISMIHSLSSGKLKSDVNLSL</sequence>
<evidence type="ECO:0000259" key="2">
    <source>
        <dbReference type="Pfam" id="PF21044"/>
    </source>
</evidence>
<accession>A0A3Q3FEX8</accession>
<dbReference type="GeneTree" id="ENSGT00940000153251"/>
<dbReference type="SUPFAM" id="SSF48371">
    <property type="entry name" value="ARM repeat"/>
    <property type="match status" value="1"/>
</dbReference>
<dbReference type="AlphaFoldDB" id="A0A3Q3FEX8"/>
<evidence type="ECO:0000313" key="3">
    <source>
        <dbReference type="Ensembl" id="ENSLBEP00000017793.1"/>
    </source>
</evidence>
<dbReference type="InParanoid" id="A0A3Q3FEX8"/>
<dbReference type="Ensembl" id="ENSLBET00000018788.1">
    <property type="protein sequence ID" value="ENSLBEP00000017793.1"/>
    <property type="gene ID" value="ENSLBEG00000013684.1"/>
</dbReference>
<dbReference type="InterPro" id="IPR048701">
    <property type="entry name" value="CIP2A_N"/>
</dbReference>
<protein>
    <submittedName>
        <fullName evidence="3">Cellular inhibitor of PP2A</fullName>
    </submittedName>
</protein>
<dbReference type="Gene3D" id="1.25.10.10">
    <property type="entry name" value="Leucine-rich Repeat Variant"/>
    <property type="match status" value="1"/>
</dbReference>
<dbReference type="InterPro" id="IPR042510">
    <property type="entry name" value="CIP2A"/>
</dbReference>
<evidence type="ECO:0000313" key="4">
    <source>
        <dbReference type="Proteomes" id="UP000261660"/>
    </source>
</evidence>